<evidence type="ECO:0000313" key="3">
    <source>
        <dbReference type="Proteomes" id="UP000198915"/>
    </source>
</evidence>
<reference evidence="3" key="1">
    <citation type="submission" date="2016-10" db="EMBL/GenBank/DDBJ databases">
        <authorList>
            <person name="Varghese N."/>
            <person name="Submissions S."/>
        </authorList>
    </citation>
    <scope>NUCLEOTIDE SEQUENCE [LARGE SCALE GENOMIC DNA]</scope>
    <source>
        <strain evidence="3">OK042</strain>
    </source>
</reference>
<name>A0A1I3Z3P4_9BACL</name>
<accession>A0A1I3Z3P4</accession>
<organism evidence="2 3">
    <name type="scientific">Brevibacillus centrosporus</name>
    <dbReference type="NCBI Taxonomy" id="54910"/>
    <lineage>
        <taxon>Bacteria</taxon>
        <taxon>Bacillati</taxon>
        <taxon>Bacillota</taxon>
        <taxon>Bacilli</taxon>
        <taxon>Bacillales</taxon>
        <taxon>Paenibacillaceae</taxon>
        <taxon>Brevibacillus</taxon>
    </lineage>
</organism>
<feature type="region of interest" description="Disordered" evidence="1">
    <location>
        <begin position="1"/>
        <end position="38"/>
    </location>
</feature>
<proteinExistence type="predicted"/>
<evidence type="ECO:0000313" key="2">
    <source>
        <dbReference type="EMBL" id="SFK38630.1"/>
    </source>
</evidence>
<protein>
    <submittedName>
        <fullName evidence="2">Uncharacterized protein</fullName>
    </submittedName>
</protein>
<feature type="compositionally biased region" description="Polar residues" evidence="1">
    <location>
        <begin position="15"/>
        <end position="26"/>
    </location>
</feature>
<dbReference type="Proteomes" id="UP000198915">
    <property type="component" value="Unassembled WGS sequence"/>
</dbReference>
<dbReference type="EMBL" id="FORT01000012">
    <property type="protein sequence ID" value="SFK38630.1"/>
    <property type="molecule type" value="Genomic_DNA"/>
</dbReference>
<evidence type="ECO:0000256" key="1">
    <source>
        <dbReference type="SAM" id="MobiDB-lite"/>
    </source>
</evidence>
<keyword evidence="3" id="KW-1185">Reference proteome</keyword>
<gene>
    <name evidence="2" type="ORF">SAMN05518846_112153</name>
</gene>
<dbReference type="AlphaFoldDB" id="A0A1I3Z3P4"/>
<sequence>MSKKNGVKNEMGNKENPSQTRSSNTLGKERTQSKQRGE</sequence>
<feature type="compositionally biased region" description="Basic and acidic residues" evidence="1">
    <location>
        <begin position="27"/>
        <end position="38"/>
    </location>
</feature>